<feature type="transmembrane region" description="Helical" evidence="6">
    <location>
        <begin position="243"/>
        <end position="263"/>
    </location>
</feature>
<reference evidence="8 9" key="1">
    <citation type="journal article" date="2017" name="Genome Announc.">
        <title>Genome sequence of the saprophytic ascomycete Epicoccum nigrum ICMP 19927 strain isolated from New Zealand.</title>
        <authorList>
            <person name="Fokin M."/>
            <person name="Fleetwood D."/>
            <person name="Weir B.S."/>
            <person name="Villas-Boas S.G."/>
        </authorList>
    </citation>
    <scope>NUCLEOTIDE SEQUENCE [LARGE SCALE GENOMIC DNA]</scope>
    <source>
        <strain evidence="8 9">ICMP 19927</strain>
    </source>
</reference>
<keyword evidence="9" id="KW-1185">Reference proteome</keyword>
<evidence type="ECO:0000256" key="1">
    <source>
        <dbReference type="ARBA" id="ARBA00004141"/>
    </source>
</evidence>
<dbReference type="Pfam" id="PF20684">
    <property type="entry name" value="Fung_rhodopsin"/>
    <property type="match status" value="1"/>
</dbReference>
<dbReference type="GO" id="GO:0016020">
    <property type="term" value="C:membrane"/>
    <property type="evidence" value="ECO:0007669"/>
    <property type="project" value="UniProtKB-SubCell"/>
</dbReference>
<dbReference type="PANTHER" id="PTHR33048">
    <property type="entry name" value="PTH11-LIKE INTEGRAL MEMBRANE PROTEIN (AFU_ORTHOLOGUE AFUA_5G11245)"/>
    <property type="match status" value="1"/>
</dbReference>
<dbReference type="InterPro" id="IPR049326">
    <property type="entry name" value="Rhodopsin_dom_fungi"/>
</dbReference>
<comment type="subcellular location">
    <subcellularLocation>
        <location evidence="1">Membrane</location>
        <topology evidence="1">Multi-pass membrane protein</topology>
    </subcellularLocation>
</comment>
<dbReference type="OMA" id="CACIPVL"/>
<keyword evidence="2 6" id="KW-0812">Transmembrane</keyword>
<feature type="transmembrane region" description="Helical" evidence="6">
    <location>
        <begin position="174"/>
        <end position="192"/>
    </location>
</feature>
<dbReference type="InterPro" id="IPR052337">
    <property type="entry name" value="SAT4-like"/>
</dbReference>
<feature type="transmembrane region" description="Helical" evidence="6">
    <location>
        <begin position="124"/>
        <end position="145"/>
    </location>
</feature>
<evidence type="ECO:0000256" key="4">
    <source>
        <dbReference type="ARBA" id="ARBA00023136"/>
    </source>
</evidence>
<organism evidence="8 9">
    <name type="scientific">Epicoccum nigrum</name>
    <name type="common">Soil fungus</name>
    <name type="synonym">Epicoccum purpurascens</name>
    <dbReference type="NCBI Taxonomy" id="105696"/>
    <lineage>
        <taxon>Eukaryota</taxon>
        <taxon>Fungi</taxon>
        <taxon>Dikarya</taxon>
        <taxon>Ascomycota</taxon>
        <taxon>Pezizomycotina</taxon>
        <taxon>Dothideomycetes</taxon>
        <taxon>Pleosporomycetidae</taxon>
        <taxon>Pleosporales</taxon>
        <taxon>Pleosporineae</taxon>
        <taxon>Didymellaceae</taxon>
        <taxon>Epicoccum</taxon>
    </lineage>
</organism>
<feature type="domain" description="Rhodopsin" evidence="7">
    <location>
        <begin position="28"/>
        <end position="268"/>
    </location>
</feature>
<comment type="similarity">
    <text evidence="5">Belongs to the SAT4 family.</text>
</comment>
<protein>
    <recommendedName>
        <fullName evidence="7">Rhodopsin domain-containing protein</fullName>
    </recommendedName>
</protein>
<dbReference type="AlphaFoldDB" id="A0A1Y2M9L1"/>
<evidence type="ECO:0000259" key="7">
    <source>
        <dbReference type="Pfam" id="PF20684"/>
    </source>
</evidence>
<evidence type="ECO:0000256" key="2">
    <source>
        <dbReference type="ARBA" id="ARBA00022692"/>
    </source>
</evidence>
<keyword evidence="4 6" id="KW-0472">Membrane</keyword>
<evidence type="ECO:0000313" key="9">
    <source>
        <dbReference type="Proteomes" id="UP000193240"/>
    </source>
</evidence>
<feature type="transmembrane region" description="Helical" evidence="6">
    <location>
        <begin position="48"/>
        <end position="67"/>
    </location>
</feature>
<proteinExistence type="inferred from homology"/>
<gene>
    <name evidence="8" type="ORF">B5807_02425</name>
</gene>
<evidence type="ECO:0000256" key="6">
    <source>
        <dbReference type="SAM" id="Phobius"/>
    </source>
</evidence>
<feature type="transmembrane region" description="Helical" evidence="6">
    <location>
        <begin position="87"/>
        <end position="112"/>
    </location>
</feature>
<feature type="transmembrane region" description="Helical" evidence="6">
    <location>
        <begin position="204"/>
        <end position="223"/>
    </location>
</feature>
<dbReference type="InParanoid" id="A0A1Y2M9L1"/>
<name>A0A1Y2M9L1_EPING</name>
<evidence type="ECO:0000256" key="5">
    <source>
        <dbReference type="ARBA" id="ARBA00038359"/>
    </source>
</evidence>
<feature type="transmembrane region" description="Helical" evidence="6">
    <location>
        <begin position="15"/>
        <end position="36"/>
    </location>
</feature>
<keyword evidence="3 6" id="KW-1133">Transmembrane helix</keyword>
<dbReference type="Proteomes" id="UP000193240">
    <property type="component" value="Unassembled WGS sequence"/>
</dbReference>
<dbReference type="EMBL" id="KZ107839">
    <property type="protein sequence ID" value="OSS52702.1"/>
    <property type="molecule type" value="Genomic_DNA"/>
</dbReference>
<accession>A0A1Y2M9L1</accession>
<dbReference type="PANTHER" id="PTHR33048:SF93">
    <property type="entry name" value="INTEGRAL MEMBRANE PROTEIN"/>
    <property type="match status" value="1"/>
</dbReference>
<evidence type="ECO:0000313" key="8">
    <source>
        <dbReference type="EMBL" id="OSS52702.1"/>
    </source>
</evidence>
<sequence length="393" mass="43055">MGKPSDLGPVLNGVMWMQVVLSSVFIVLRIYTRYYLIRSLGWDDFMMVINLIIFIAFIATISIGISYGVGKKTEDIARLGLDNSKAIFWEAIGQGICIMGIAASKAAIALFLLRIVLRRWQIVLLWGVVATTTIFATITTVLLFVQCKPVAFLWDQAIPGGRCDINFTDVGLSMGAWSAAMDFVLAILPWFVVMKLNMKRKEKITIACGLSLGVFAGACSIVRTVELRSLASKANYVYDTAPMLLWSSSEICLTIICACIPVLRPLYVRIAYGSRGDSSTGGSGPGVYKGRSYALNHYSHSKKGSMSRPFANKGSTGSRVFMGPGTKAMHTSVKVGSDNASEETILRECHKYSIPERARDDESGLSLPLPRNNDIRVTTTVEVEENVGDRFVV</sequence>
<evidence type="ECO:0000256" key="3">
    <source>
        <dbReference type="ARBA" id="ARBA00022989"/>
    </source>
</evidence>